<dbReference type="Pfam" id="PF12802">
    <property type="entry name" value="MarR_2"/>
    <property type="match status" value="1"/>
</dbReference>
<reference evidence="3" key="1">
    <citation type="journal article" date="2019" name="Int. J. Syst. Evol. Microbiol.">
        <title>The Global Catalogue of Microorganisms (GCM) 10K type strain sequencing project: providing services to taxonomists for standard genome sequencing and annotation.</title>
        <authorList>
            <consortium name="The Broad Institute Genomics Platform"/>
            <consortium name="The Broad Institute Genome Sequencing Center for Infectious Disease"/>
            <person name="Wu L."/>
            <person name="Ma J."/>
        </authorList>
    </citation>
    <scope>NUCLEOTIDE SEQUENCE [LARGE SCALE GENOMIC DNA]</scope>
    <source>
        <strain evidence="3">JCM 17933</strain>
    </source>
</reference>
<comment type="caution">
    <text evidence="2">The sequence shown here is derived from an EMBL/GenBank/DDBJ whole genome shotgun (WGS) entry which is preliminary data.</text>
</comment>
<dbReference type="EMBL" id="BAABHF010000066">
    <property type="protein sequence ID" value="GAA4520406.1"/>
    <property type="molecule type" value="Genomic_DNA"/>
</dbReference>
<dbReference type="InterPro" id="IPR036390">
    <property type="entry name" value="WH_DNA-bd_sf"/>
</dbReference>
<protein>
    <submittedName>
        <fullName evidence="2">MarR family winged helix-turn-helix transcriptional regulator</fullName>
    </submittedName>
</protein>
<dbReference type="Gene3D" id="1.10.10.10">
    <property type="entry name" value="Winged helix-like DNA-binding domain superfamily/Winged helix DNA-binding domain"/>
    <property type="match status" value="1"/>
</dbReference>
<dbReference type="PROSITE" id="PS50995">
    <property type="entry name" value="HTH_MARR_2"/>
    <property type="match status" value="1"/>
</dbReference>
<sequence length="185" mass="20091">MNPHIDPSVAEIERAAFQLRRLWAKPQLLQRLRERCGRGGRPIQLSSLLVIHAIAGQGSGSGDVTVGAVADFLDIDPSTASRLVGYATDAGFVSRTSSPVDARRAHLRLTEAGERVRALTDEFRRRFIAQLVADWPEEDRRTFAHLLGRFAEAAAHFPTNAAGLEAVGLGAEPELEAARRCANDG</sequence>
<evidence type="ECO:0000259" key="1">
    <source>
        <dbReference type="PROSITE" id="PS50995"/>
    </source>
</evidence>
<keyword evidence="3" id="KW-1185">Reference proteome</keyword>
<accession>A0ABP8R8R6</accession>
<dbReference type="RefSeq" id="WP_345475453.1">
    <property type="nucleotide sequence ID" value="NZ_BAABHF010000066.1"/>
</dbReference>
<dbReference type="InterPro" id="IPR036388">
    <property type="entry name" value="WH-like_DNA-bd_sf"/>
</dbReference>
<evidence type="ECO:0000313" key="2">
    <source>
        <dbReference type="EMBL" id="GAA4520406.1"/>
    </source>
</evidence>
<dbReference type="SMART" id="SM00347">
    <property type="entry name" value="HTH_MARR"/>
    <property type="match status" value="1"/>
</dbReference>
<dbReference type="PANTHER" id="PTHR33164:SF57">
    <property type="entry name" value="MARR-FAMILY TRANSCRIPTIONAL REGULATOR"/>
    <property type="match status" value="1"/>
</dbReference>
<dbReference type="PANTHER" id="PTHR33164">
    <property type="entry name" value="TRANSCRIPTIONAL REGULATOR, MARR FAMILY"/>
    <property type="match status" value="1"/>
</dbReference>
<dbReference type="InterPro" id="IPR039422">
    <property type="entry name" value="MarR/SlyA-like"/>
</dbReference>
<dbReference type="InterPro" id="IPR000835">
    <property type="entry name" value="HTH_MarR-typ"/>
</dbReference>
<dbReference type="SUPFAM" id="SSF46785">
    <property type="entry name" value="Winged helix' DNA-binding domain"/>
    <property type="match status" value="1"/>
</dbReference>
<proteinExistence type="predicted"/>
<dbReference type="Proteomes" id="UP001500503">
    <property type="component" value="Unassembled WGS sequence"/>
</dbReference>
<name>A0ABP8R8R6_9ACTN</name>
<gene>
    <name evidence="2" type="ORF">GCM10023191_097310</name>
</gene>
<feature type="domain" description="HTH marR-type" evidence="1">
    <location>
        <begin position="5"/>
        <end position="152"/>
    </location>
</feature>
<organism evidence="2 3">
    <name type="scientific">Actinoallomurus oryzae</name>
    <dbReference type="NCBI Taxonomy" id="502180"/>
    <lineage>
        <taxon>Bacteria</taxon>
        <taxon>Bacillati</taxon>
        <taxon>Actinomycetota</taxon>
        <taxon>Actinomycetes</taxon>
        <taxon>Streptosporangiales</taxon>
        <taxon>Thermomonosporaceae</taxon>
        <taxon>Actinoallomurus</taxon>
    </lineage>
</organism>
<evidence type="ECO:0000313" key="3">
    <source>
        <dbReference type="Proteomes" id="UP001500503"/>
    </source>
</evidence>